<feature type="compositionally biased region" description="Basic and acidic residues" evidence="1">
    <location>
        <begin position="332"/>
        <end position="345"/>
    </location>
</feature>
<evidence type="ECO:0008006" key="7">
    <source>
        <dbReference type="Google" id="ProtNLM"/>
    </source>
</evidence>
<comment type="caution">
    <text evidence="4">The sequence shown here is derived from an EMBL/GenBank/DDBJ whole genome shotgun (WGS) entry which is preliminary data.</text>
</comment>
<feature type="region of interest" description="Disordered" evidence="1">
    <location>
        <begin position="326"/>
        <end position="350"/>
    </location>
</feature>
<name>A0A2N5W5A4_9BASI</name>
<evidence type="ECO:0000313" key="3">
    <source>
        <dbReference type="EMBL" id="PLW39582.1"/>
    </source>
</evidence>
<dbReference type="EMBL" id="PGCI01000113">
    <property type="protein sequence ID" value="PLW39582.1"/>
    <property type="molecule type" value="Genomic_DNA"/>
</dbReference>
<keyword evidence="2" id="KW-1133">Transmembrane helix</keyword>
<dbReference type="Proteomes" id="UP000235392">
    <property type="component" value="Unassembled WGS sequence"/>
</dbReference>
<sequence length="434" mass="48740">MSVLTSPSPDLSEALPTLNAVTSSFNAYPFILETSEDHKRRLAYRSLLSFDVALIVVHLTLLIQATITLGLKLFLRAKNGKIWLWRKHYLLDQAVPYLVPNGHFIIEPLSIIGAIFFELFSIIVFVVLRNPQIGESLPGLHASCLFWFAVSWVPGFIGFWWSGWSAFYVLFLTPTHTASSGKYTRLFYHPILMNTVCIGVPVLMSIFFIIIGAILSSKHKRVGQAYDVLLTSLHQFSDFWKPNDPSRFNNNEHLFNVFQFILVEGSQILYLLQIMAVGWAVIAVCIIMFYVATAISVGKVTQRTMMMAKGRGRFPKFRSQPTLSMSSLTASGRHDNVDSKTKADHYPGSTPSYQAGAMKNPSFLNIKRNLYFLRTSCGLMTVSLGFNFCTSLVFANKIPTLLIETTWQVTLSSLITGSCVLLSFSLFVQSLMHI</sequence>
<feature type="transmembrane region" description="Helical" evidence="2">
    <location>
        <begin position="105"/>
        <end position="128"/>
    </location>
</feature>
<feature type="transmembrane region" description="Helical" evidence="2">
    <location>
        <begin position="48"/>
        <end position="75"/>
    </location>
</feature>
<reference evidence="5 6" key="1">
    <citation type="submission" date="2017-11" db="EMBL/GenBank/DDBJ databases">
        <title>De novo assembly and phasing of dikaryotic genomes from two isolates of Puccinia coronata f. sp. avenae, the causal agent of oat crown rust.</title>
        <authorList>
            <person name="Miller M.E."/>
            <person name="Zhang Y."/>
            <person name="Omidvar V."/>
            <person name="Sperschneider J."/>
            <person name="Schwessinger B."/>
            <person name="Raley C."/>
            <person name="Palmer J.M."/>
            <person name="Garnica D."/>
            <person name="Upadhyaya N."/>
            <person name="Rathjen J."/>
            <person name="Taylor J.M."/>
            <person name="Park R.F."/>
            <person name="Dodds P.N."/>
            <person name="Hirsch C.D."/>
            <person name="Kianian S.F."/>
            <person name="Figueroa M."/>
        </authorList>
    </citation>
    <scope>NUCLEOTIDE SEQUENCE [LARGE SCALE GENOMIC DNA]</scope>
    <source>
        <strain evidence="4">12NC29</strain>
        <strain evidence="3">12SD80</strain>
    </source>
</reference>
<feature type="transmembrane region" description="Helical" evidence="2">
    <location>
        <begin position="140"/>
        <end position="171"/>
    </location>
</feature>
<organism evidence="4 5">
    <name type="scientific">Puccinia coronata f. sp. avenae</name>
    <dbReference type="NCBI Taxonomy" id="200324"/>
    <lineage>
        <taxon>Eukaryota</taxon>
        <taxon>Fungi</taxon>
        <taxon>Dikarya</taxon>
        <taxon>Basidiomycota</taxon>
        <taxon>Pucciniomycotina</taxon>
        <taxon>Pucciniomycetes</taxon>
        <taxon>Pucciniales</taxon>
        <taxon>Pucciniaceae</taxon>
        <taxon>Puccinia</taxon>
    </lineage>
</organism>
<feature type="transmembrane region" description="Helical" evidence="2">
    <location>
        <begin position="407"/>
        <end position="428"/>
    </location>
</feature>
<protein>
    <recommendedName>
        <fullName evidence="7">Transmembrane protein</fullName>
    </recommendedName>
</protein>
<keyword evidence="2" id="KW-0812">Transmembrane</keyword>
<dbReference type="OrthoDB" id="2500638at2759"/>
<evidence type="ECO:0000313" key="5">
    <source>
        <dbReference type="Proteomes" id="UP000235388"/>
    </source>
</evidence>
<keyword evidence="2" id="KW-0472">Membrane</keyword>
<dbReference type="AlphaFoldDB" id="A0A2N5W5A4"/>
<feature type="transmembrane region" description="Helical" evidence="2">
    <location>
        <begin position="191"/>
        <end position="215"/>
    </location>
</feature>
<dbReference type="Proteomes" id="UP000235388">
    <property type="component" value="Unassembled WGS sequence"/>
</dbReference>
<evidence type="ECO:0000256" key="2">
    <source>
        <dbReference type="SAM" id="Phobius"/>
    </source>
</evidence>
<accession>A0A2N5W5A4</accession>
<feature type="transmembrane region" description="Helical" evidence="2">
    <location>
        <begin position="278"/>
        <end position="297"/>
    </location>
</feature>
<evidence type="ECO:0000256" key="1">
    <source>
        <dbReference type="SAM" id="MobiDB-lite"/>
    </source>
</evidence>
<evidence type="ECO:0000313" key="6">
    <source>
        <dbReference type="Proteomes" id="UP000235392"/>
    </source>
</evidence>
<evidence type="ECO:0000313" key="4">
    <source>
        <dbReference type="EMBL" id="PLW57425.1"/>
    </source>
</evidence>
<feature type="transmembrane region" description="Helical" evidence="2">
    <location>
        <begin position="371"/>
        <end position="395"/>
    </location>
</feature>
<keyword evidence="5" id="KW-1185">Reference proteome</keyword>
<dbReference type="EMBL" id="PGCJ01000011">
    <property type="protein sequence ID" value="PLW57425.1"/>
    <property type="molecule type" value="Genomic_DNA"/>
</dbReference>
<gene>
    <name evidence="4" type="ORF">PCANC_01832</name>
    <name evidence="3" type="ORF">PCASD_08801</name>
</gene>
<proteinExistence type="predicted"/>